<accession>A0A1N6GIV3</accession>
<organism evidence="2 3">
    <name type="scientific">Nitrosomonas cryotolerans ATCC 49181</name>
    <dbReference type="NCBI Taxonomy" id="1131553"/>
    <lineage>
        <taxon>Bacteria</taxon>
        <taxon>Pseudomonadati</taxon>
        <taxon>Pseudomonadota</taxon>
        <taxon>Betaproteobacteria</taxon>
        <taxon>Nitrosomonadales</taxon>
        <taxon>Nitrosomonadaceae</taxon>
        <taxon>Nitrosomonas</taxon>
    </lineage>
</organism>
<evidence type="ECO:0000259" key="1">
    <source>
        <dbReference type="Pfam" id="PF07143"/>
    </source>
</evidence>
<dbReference type="RefSeq" id="WP_083399506.1">
    <property type="nucleotide sequence ID" value="NZ_FSRO01000001.1"/>
</dbReference>
<evidence type="ECO:0000313" key="3">
    <source>
        <dbReference type="Proteomes" id="UP000185062"/>
    </source>
</evidence>
<gene>
    <name evidence="2" type="ORF">SAMN02743940_0726</name>
</gene>
<keyword evidence="3" id="KW-1185">Reference proteome</keyword>
<dbReference type="Proteomes" id="UP000185062">
    <property type="component" value="Unassembled WGS sequence"/>
</dbReference>
<dbReference type="InterPro" id="IPR010791">
    <property type="entry name" value="AttH_dom"/>
</dbReference>
<proteinExistence type="predicted"/>
<dbReference type="eggNOG" id="COG5621">
    <property type="taxonomic scope" value="Bacteria"/>
</dbReference>
<protein>
    <submittedName>
        <fullName evidence="2">Predicted secreted hydrolase</fullName>
    </submittedName>
</protein>
<name>A0A1N6GIV3_9PROT</name>
<dbReference type="EMBL" id="FSRO01000001">
    <property type="protein sequence ID" value="SIO07440.1"/>
    <property type="molecule type" value="Genomic_DNA"/>
</dbReference>
<reference evidence="2 3" key="1">
    <citation type="submission" date="2016-12" db="EMBL/GenBank/DDBJ databases">
        <authorList>
            <person name="Song W.-J."/>
            <person name="Kurnit D.M."/>
        </authorList>
    </citation>
    <scope>NUCLEOTIDE SEQUENCE [LARGE SCALE GENOMIC DNA]</scope>
    <source>
        <strain evidence="2 3">ATCC 49181</strain>
    </source>
</reference>
<dbReference type="SUPFAM" id="SSF159245">
    <property type="entry name" value="AttH-like"/>
    <property type="match status" value="1"/>
</dbReference>
<dbReference type="AlphaFoldDB" id="A0A1N6GIV3"/>
<evidence type="ECO:0000313" key="2">
    <source>
        <dbReference type="EMBL" id="SIO07440.1"/>
    </source>
</evidence>
<dbReference type="PANTHER" id="PTHR38591:SF1">
    <property type="entry name" value="BLL1000 PROTEIN"/>
    <property type="match status" value="1"/>
</dbReference>
<dbReference type="STRING" id="44575.SAMN05216419_100731"/>
<dbReference type="Gene3D" id="2.40.370.10">
    <property type="entry name" value="AttH-like domain"/>
    <property type="match status" value="2"/>
</dbReference>
<feature type="domain" description="AttH" evidence="1">
    <location>
        <begin position="66"/>
        <end position="237"/>
    </location>
</feature>
<dbReference type="Pfam" id="PF07143">
    <property type="entry name" value="CrtC"/>
    <property type="match status" value="1"/>
</dbReference>
<dbReference type="PANTHER" id="PTHR38591">
    <property type="entry name" value="HYDROLASE"/>
    <property type="match status" value="1"/>
</dbReference>
<dbReference type="Pfam" id="PF17186">
    <property type="entry name" value="Lipocalin_9"/>
    <property type="match status" value="1"/>
</dbReference>
<dbReference type="GO" id="GO:0016787">
    <property type="term" value="F:hydrolase activity"/>
    <property type="evidence" value="ECO:0007669"/>
    <property type="project" value="UniProtKB-KW"/>
</dbReference>
<sequence>MPILKYIQYEWFKQKYRSTRFMQVFACSVVLFATVVLADSPRFSPVTPDYVLTFPHDYGAHPDFRIEWWYVTGWLETVDKEPLGFQITFFRSATGHNPDNPSRFAPKQLIIAHMALSDPDKGKVLYEQRSAREGFELSYARLGNTDIKLDDWRFVREIDGGYQVNMQAADFSLDLSLAPTQAMILQGDKGFSRKGPTLAQASYYYSEPHLNVAGTIFHHNQPVTVSGRAWLDHEWSSELLDAEAVGWDWVGANLADGSAFMAFQIRHKNGTQLWAQAILRDASGHVTQFKPEQIEFVPVRTWRSPYTEAIYPVVMRVHTDTAEWLLTPLLDDQELDSRQSIGAAYWEGAVTLTRDGQFAGQGYLELTGYADSLNLNR</sequence>
<keyword evidence="2" id="KW-0378">Hydrolase</keyword>
<dbReference type="InterPro" id="IPR023374">
    <property type="entry name" value="AttH-like_dom_sf"/>
</dbReference>